<evidence type="ECO:0000259" key="1">
    <source>
        <dbReference type="PROSITE" id="PS50181"/>
    </source>
</evidence>
<dbReference type="InterPro" id="IPR055312">
    <property type="entry name" value="FBL15-like"/>
</dbReference>
<dbReference type="Pfam" id="PF12937">
    <property type="entry name" value="F-box-like"/>
    <property type="match status" value="1"/>
</dbReference>
<dbReference type="SUPFAM" id="SSF52058">
    <property type="entry name" value="L domain-like"/>
    <property type="match status" value="2"/>
</dbReference>
<feature type="domain" description="F-box" evidence="1">
    <location>
        <begin position="221"/>
        <end position="267"/>
    </location>
</feature>
<evidence type="ECO:0000313" key="2">
    <source>
        <dbReference type="EMBL" id="KAA8538715.1"/>
    </source>
</evidence>
<dbReference type="CDD" id="cd22109">
    <property type="entry name" value="F-box_FBXO41"/>
    <property type="match status" value="1"/>
</dbReference>
<dbReference type="SUPFAM" id="SSF52047">
    <property type="entry name" value="RNI-like"/>
    <property type="match status" value="1"/>
</dbReference>
<dbReference type="OrthoDB" id="550575at2759"/>
<dbReference type="InterPro" id="IPR032675">
    <property type="entry name" value="LRR_dom_sf"/>
</dbReference>
<dbReference type="FunFam" id="3.80.10.10:FF:000605">
    <property type="entry name" value="F-box/LRR-repeat protein 15 isoform C"/>
    <property type="match status" value="1"/>
</dbReference>
<dbReference type="FunFam" id="3.80.10.10:FF:000357">
    <property type="entry name" value="F-box/LRR-repeat protein 15"/>
    <property type="match status" value="1"/>
</dbReference>
<dbReference type="PANTHER" id="PTHR34709">
    <property type="entry name" value="OS10G0396666 PROTEIN"/>
    <property type="match status" value="1"/>
</dbReference>
<dbReference type="InterPro" id="IPR001810">
    <property type="entry name" value="F-box_dom"/>
</dbReference>
<dbReference type="EMBL" id="CM018038">
    <property type="protein sequence ID" value="KAA8538715.1"/>
    <property type="molecule type" value="Genomic_DNA"/>
</dbReference>
<dbReference type="Gene3D" id="3.80.10.10">
    <property type="entry name" value="Ribonuclease Inhibitor"/>
    <property type="match status" value="4"/>
</dbReference>
<keyword evidence="3" id="KW-1185">Reference proteome</keyword>
<reference evidence="2 3" key="1">
    <citation type="submission" date="2019-09" db="EMBL/GenBank/DDBJ databases">
        <title>A chromosome-level genome assembly of the Chinese tupelo Nyssa sinensis.</title>
        <authorList>
            <person name="Yang X."/>
            <person name="Kang M."/>
            <person name="Yang Y."/>
            <person name="Xiong H."/>
            <person name="Wang M."/>
            <person name="Zhang Z."/>
            <person name="Wang Z."/>
            <person name="Wu H."/>
            <person name="Ma T."/>
            <person name="Liu J."/>
            <person name="Xi Z."/>
        </authorList>
    </citation>
    <scope>NUCLEOTIDE SEQUENCE [LARGE SCALE GENOMIC DNA]</scope>
    <source>
        <strain evidence="2">J267</strain>
        <tissue evidence="2">Leaf</tissue>
    </source>
</reference>
<dbReference type="AlphaFoldDB" id="A0A5J5B638"/>
<sequence length="1024" mass="112049">MKIWCCLCFGEGDEDKKETMREGILGNESEGKSNDMENNESEFLELRFSLGRLGGSEELRPQEGDARKDLDEIESAAIGGGGGVGGGFAITVGNSRCFDQFASSSSHGMMDVNLSLGLGEEPSSSSATLDRDKCDRDSYNKRPKVHSLSLDWDCHFAAAISSDTGSYTLHGKDYSLSLGSCKTEIHYLSPMLNDGDDENPLDFSGGRDDGIGCGTSKTENLELRMDLSDDLLHMVFSFLDHVNLCRAARVCRQWRAASAHEDFWRFLNFKSRNISVQQFEDMCRRYPNATEVNIYGAPGIHSLVMKAVSSLRNLEALTLGSGQLGELFFQALTDCHMLKSLVVNDATLGNGIQEIPIYHDRLHHLQIVKCRVLRISIRCPQLQTLSLKRSSMAHAVLNCPILHDLDVGSCHKLSDAAIRSAATSCPLLESLDMSNCSCVSDETLREIALTCNNLHFLNGSYCPNISFESVRLPMLTVLKLHSCEGITSASMAAISHSYMLEVLELDDCSLLASVSLDLPRLQNIRLVHCRKFVDLNLRSIMLSSITVSNCPSLQRINITSNSLQKLVLQKQESLTTLALQCQCLQEVDLTDCESLTNSICEVFSDGGGCAMLKSLVLDNCESLTAVGFCSTSLVSLSLAGCRAITSLELTCPYLEQVSLDGCDHLERASFCPVGLQSLNLGICPKLNSLHIVAPCMVLLELKGCGVLSEASINCPLLTSLDASFCSQLKDDCLSATTASCPLIESLILMSCPSVGSDGLSSLCWLPHLTLLDLSYTFLMNLQPVFESCLQLKVLKLQACKYLTDSSLEALYKEGALPALCELDLSYGTLCQSAIEELLAFCTHLTHLSLNGCINMHDLNWGFSRDQLSELSSIYGSCGLSSQDNVHLTIEQPNRLLQNLNCVGCPNIKKVLIPPVARCFHLSTLNLSLSANLRVVDVACFNLCILNLSNCCSLEILKLECPRLTSLFLQSCNMDEEVVEAAVSQCNMLETLDVRFCPKICSVSMVRLRSTCPSLKRIFSSLSPT</sequence>
<dbReference type="InterPro" id="IPR036047">
    <property type="entry name" value="F-box-like_dom_sf"/>
</dbReference>
<name>A0A5J5B638_9ASTE</name>
<protein>
    <recommendedName>
        <fullName evidence="1">F-box domain-containing protein</fullName>
    </recommendedName>
</protein>
<evidence type="ECO:0000313" key="3">
    <source>
        <dbReference type="Proteomes" id="UP000325577"/>
    </source>
</evidence>
<accession>A0A5J5B638</accession>
<gene>
    <name evidence="2" type="ORF">F0562_028304</name>
</gene>
<dbReference type="FunFam" id="3.80.10.10:FF:000648">
    <property type="entry name" value="F-box/LRR-repeat protein 15"/>
    <property type="match status" value="1"/>
</dbReference>
<dbReference type="SMART" id="SM00256">
    <property type="entry name" value="FBOX"/>
    <property type="match status" value="1"/>
</dbReference>
<dbReference type="InterPro" id="IPR006553">
    <property type="entry name" value="Leu-rich_rpt_Cys-con_subtyp"/>
</dbReference>
<dbReference type="SUPFAM" id="SSF81383">
    <property type="entry name" value="F-box domain"/>
    <property type="match status" value="1"/>
</dbReference>
<dbReference type="PROSITE" id="PS50181">
    <property type="entry name" value="FBOX"/>
    <property type="match status" value="1"/>
</dbReference>
<dbReference type="SMART" id="SM00367">
    <property type="entry name" value="LRR_CC"/>
    <property type="match status" value="12"/>
</dbReference>
<proteinExistence type="predicted"/>
<organism evidence="2 3">
    <name type="scientific">Nyssa sinensis</name>
    <dbReference type="NCBI Taxonomy" id="561372"/>
    <lineage>
        <taxon>Eukaryota</taxon>
        <taxon>Viridiplantae</taxon>
        <taxon>Streptophyta</taxon>
        <taxon>Embryophyta</taxon>
        <taxon>Tracheophyta</taxon>
        <taxon>Spermatophyta</taxon>
        <taxon>Magnoliopsida</taxon>
        <taxon>eudicotyledons</taxon>
        <taxon>Gunneridae</taxon>
        <taxon>Pentapetalae</taxon>
        <taxon>asterids</taxon>
        <taxon>Cornales</taxon>
        <taxon>Nyssaceae</taxon>
        <taxon>Nyssa</taxon>
    </lineage>
</organism>
<dbReference type="PANTHER" id="PTHR34709:SF57">
    <property type="entry name" value="F-BOX DOMAIN-CONTAINING PROTEIN"/>
    <property type="match status" value="1"/>
</dbReference>
<dbReference type="Proteomes" id="UP000325577">
    <property type="component" value="Linkage Group LG15"/>
</dbReference>